<reference evidence="1 2" key="1">
    <citation type="submission" date="2016-08" db="EMBL/GenBank/DDBJ databases">
        <title>Complete genome sequence of Fictibacillus arsenicus G25-54, a strain with toxicity to nematodes and a potential arsenic-resistance activity.</title>
        <authorList>
            <person name="Zheng Z."/>
        </authorList>
    </citation>
    <scope>NUCLEOTIDE SEQUENCE [LARGE SCALE GENOMIC DNA]</scope>
    <source>
        <strain evidence="1 2">G25-54</strain>
    </source>
</reference>
<evidence type="ECO:0000313" key="1">
    <source>
        <dbReference type="EMBL" id="ANX13249.1"/>
    </source>
</evidence>
<protein>
    <submittedName>
        <fullName evidence="1">Uncharacterized protein</fullName>
    </submittedName>
</protein>
<dbReference type="KEGG" id="far:ABE41_014670"/>
<proteinExistence type="predicted"/>
<evidence type="ECO:0000313" key="2">
    <source>
        <dbReference type="Proteomes" id="UP000077412"/>
    </source>
</evidence>
<dbReference type="RefSeq" id="WP_066291779.1">
    <property type="nucleotide sequence ID" value="NZ_CP016761.1"/>
</dbReference>
<dbReference type="AlphaFoldDB" id="A0A1B1Z7C7"/>
<keyword evidence="2" id="KW-1185">Reference proteome</keyword>
<gene>
    <name evidence="1" type="ORF">ABE41_014670</name>
</gene>
<name>A0A1B1Z7C7_9BACL</name>
<dbReference type="Proteomes" id="UP000077412">
    <property type="component" value="Chromosome"/>
</dbReference>
<accession>A0A1B1Z7C7</accession>
<sequence>MKWRNLIFAGLAGAAAGYAFTKKQTEWLSPEKALKMLKEKANQTYNISGSWILVNRESTFVFGLPYTVYKGGFSDSSYGSAPVHYEFLIEAKTGTLLQLIEK</sequence>
<dbReference type="STRING" id="255247.ABE41_014670"/>
<dbReference type="EMBL" id="CP016761">
    <property type="protein sequence ID" value="ANX13249.1"/>
    <property type="molecule type" value="Genomic_DNA"/>
</dbReference>
<organism evidence="1 2">
    <name type="scientific">Fictibacillus arsenicus</name>
    <dbReference type="NCBI Taxonomy" id="255247"/>
    <lineage>
        <taxon>Bacteria</taxon>
        <taxon>Bacillati</taxon>
        <taxon>Bacillota</taxon>
        <taxon>Bacilli</taxon>
        <taxon>Bacillales</taxon>
        <taxon>Fictibacillaceae</taxon>
        <taxon>Fictibacillus</taxon>
    </lineage>
</organism>